<comment type="caution">
    <text evidence="2">The sequence shown here is derived from an EMBL/GenBank/DDBJ whole genome shotgun (WGS) entry which is preliminary data.</text>
</comment>
<accession>A0ABT6M7S4</accession>
<evidence type="ECO:0000313" key="3">
    <source>
        <dbReference type="Proteomes" id="UP001160334"/>
    </source>
</evidence>
<keyword evidence="3" id="KW-1185">Reference proteome</keyword>
<sequence length="72" mass="7421">MLQVFRDTCTLDGGGVQHARDMNAHLVTMDGGDHGTAIQGGITTVDTAITDCLLAGATTVTRAPEEPITAPL</sequence>
<proteinExistence type="predicted"/>
<gene>
    <name evidence="2" type="ORF">M2280_001159</name>
</gene>
<dbReference type="Proteomes" id="UP001160334">
    <property type="component" value="Unassembled WGS sequence"/>
</dbReference>
<dbReference type="InterPro" id="IPR013595">
    <property type="entry name" value="Pept_S33_TAP-like_C"/>
</dbReference>
<dbReference type="EMBL" id="JARXVC010000002">
    <property type="protein sequence ID" value="MDH6279950.1"/>
    <property type="molecule type" value="Genomic_DNA"/>
</dbReference>
<feature type="domain" description="Peptidase S33 tripeptidyl aminopeptidase-like C-terminal" evidence="1">
    <location>
        <begin position="1"/>
        <end position="58"/>
    </location>
</feature>
<evidence type="ECO:0000313" key="2">
    <source>
        <dbReference type="EMBL" id="MDH6279950.1"/>
    </source>
</evidence>
<reference evidence="2 3" key="1">
    <citation type="submission" date="2023-04" db="EMBL/GenBank/DDBJ databases">
        <title>Forest soil microbial communities from Buena Vista Peninsula, Colon Province, Panama.</title>
        <authorList>
            <person name="Bouskill N."/>
        </authorList>
    </citation>
    <scope>NUCLEOTIDE SEQUENCE [LARGE SCALE GENOMIC DNA]</scope>
    <source>
        <strain evidence="2 3">CFH S0262</strain>
    </source>
</reference>
<protein>
    <recommendedName>
        <fullName evidence="1">Peptidase S33 tripeptidyl aminopeptidase-like C-terminal domain-containing protein</fullName>
    </recommendedName>
</protein>
<organism evidence="2 3">
    <name type="scientific">Prescottella agglutinans</name>
    <dbReference type="NCBI Taxonomy" id="1644129"/>
    <lineage>
        <taxon>Bacteria</taxon>
        <taxon>Bacillati</taxon>
        <taxon>Actinomycetota</taxon>
        <taxon>Actinomycetes</taxon>
        <taxon>Mycobacteriales</taxon>
        <taxon>Nocardiaceae</taxon>
        <taxon>Prescottella</taxon>
    </lineage>
</organism>
<dbReference type="Pfam" id="PF08386">
    <property type="entry name" value="Abhydrolase_4"/>
    <property type="match status" value="1"/>
</dbReference>
<evidence type="ECO:0000259" key="1">
    <source>
        <dbReference type="Pfam" id="PF08386"/>
    </source>
</evidence>
<name>A0ABT6M7S4_9NOCA</name>